<comment type="subcellular location">
    <subcellularLocation>
        <location evidence="2 9">Nucleus</location>
    </subcellularLocation>
</comment>
<comment type="subunit">
    <text evidence="9">May be part of a spliceosome complex.</text>
</comment>
<dbReference type="Proteomes" id="UP000054097">
    <property type="component" value="Unassembled WGS sequence"/>
</dbReference>
<keyword evidence="10" id="KW-0175">Coiled coil</keyword>
<dbReference type="EMBL" id="KN824296">
    <property type="protein sequence ID" value="KIM27800.1"/>
    <property type="molecule type" value="Genomic_DNA"/>
</dbReference>
<dbReference type="PANTHER" id="PTHR13264">
    <property type="entry name" value="GCIP-INTERACTING PROTEIN P29"/>
    <property type="match status" value="1"/>
</dbReference>
<evidence type="ECO:0000256" key="4">
    <source>
        <dbReference type="ARBA" id="ARBA00014745"/>
    </source>
</evidence>
<dbReference type="AlphaFoldDB" id="A0A0C3ATA3"/>
<dbReference type="Pfam" id="PF08231">
    <property type="entry name" value="SYF2"/>
    <property type="match status" value="1"/>
</dbReference>
<dbReference type="InterPro" id="IPR013260">
    <property type="entry name" value="mRNA_splic_SYF2"/>
</dbReference>
<evidence type="ECO:0000256" key="8">
    <source>
        <dbReference type="ARBA" id="ARBA00023242"/>
    </source>
</evidence>
<evidence type="ECO:0000256" key="1">
    <source>
        <dbReference type="ARBA" id="ARBA00003777"/>
    </source>
</evidence>
<dbReference type="GO" id="GO:0000974">
    <property type="term" value="C:Prp19 complex"/>
    <property type="evidence" value="ECO:0007669"/>
    <property type="project" value="TreeGrafter"/>
</dbReference>
<dbReference type="GO" id="GO:0071013">
    <property type="term" value="C:catalytic step 2 spliceosome"/>
    <property type="evidence" value="ECO:0007669"/>
    <property type="project" value="TreeGrafter"/>
</dbReference>
<gene>
    <name evidence="11" type="ORF">M408DRAFT_329751</name>
</gene>
<keyword evidence="8 9" id="KW-0539">Nucleus</keyword>
<comment type="similarity">
    <text evidence="3 9">Belongs to the SYF2 family.</text>
</comment>
<keyword evidence="7 9" id="KW-0508">mRNA splicing</keyword>
<evidence type="ECO:0000256" key="9">
    <source>
        <dbReference type="RuleBase" id="RU367148"/>
    </source>
</evidence>
<dbReference type="HOGENOM" id="CLU_051065_2_1_1"/>
<evidence type="ECO:0000256" key="6">
    <source>
        <dbReference type="ARBA" id="ARBA00022728"/>
    </source>
</evidence>
<dbReference type="GO" id="GO:0000398">
    <property type="term" value="P:mRNA splicing, via spliceosome"/>
    <property type="evidence" value="ECO:0007669"/>
    <property type="project" value="UniProtKB-UniRule"/>
</dbReference>
<protein>
    <recommendedName>
        <fullName evidence="4 9">Pre-mRNA-splicing factor SYF2</fullName>
    </recommendedName>
</protein>
<dbReference type="OrthoDB" id="199717at2759"/>
<organism evidence="11 12">
    <name type="scientific">Serendipita vermifera MAFF 305830</name>
    <dbReference type="NCBI Taxonomy" id="933852"/>
    <lineage>
        <taxon>Eukaryota</taxon>
        <taxon>Fungi</taxon>
        <taxon>Dikarya</taxon>
        <taxon>Basidiomycota</taxon>
        <taxon>Agaricomycotina</taxon>
        <taxon>Agaricomycetes</taxon>
        <taxon>Sebacinales</taxon>
        <taxon>Serendipitaceae</taxon>
        <taxon>Serendipita</taxon>
    </lineage>
</organism>
<evidence type="ECO:0000256" key="3">
    <source>
        <dbReference type="ARBA" id="ARBA00010028"/>
    </source>
</evidence>
<comment type="function">
    <text evidence="1 9">Involved in pre-mRNA splicing.</text>
</comment>
<feature type="coiled-coil region" evidence="10">
    <location>
        <begin position="19"/>
        <end position="62"/>
    </location>
</feature>
<evidence type="ECO:0000256" key="5">
    <source>
        <dbReference type="ARBA" id="ARBA00022664"/>
    </source>
</evidence>
<keyword evidence="6 9" id="KW-0747">Spliceosome</keyword>
<accession>A0A0C3ATA3</accession>
<evidence type="ECO:0000313" key="12">
    <source>
        <dbReference type="Proteomes" id="UP000054097"/>
    </source>
</evidence>
<evidence type="ECO:0000313" key="11">
    <source>
        <dbReference type="EMBL" id="KIM27800.1"/>
    </source>
</evidence>
<name>A0A0C3ATA3_SERVB</name>
<evidence type="ECO:0000256" key="7">
    <source>
        <dbReference type="ARBA" id="ARBA00023187"/>
    </source>
</evidence>
<reference evidence="12" key="2">
    <citation type="submission" date="2015-01" db="EMBL/GenBank/DDBJ databases">
        <title>Evolutionary Origins and Diversification of the Mycorrhizal Mutualists.</title>
        <authorList>
            <consortium name="DOE Joint Genome Institute"/>
            <consortium name="Mycorrhizal Genomics Consortium"/>
            <person name="Kohler A."/>
            <person name="Kuo A."/>
            <person name="Nagy L.G."/>
            <person name="Floudas D."/>
            <person name="Copeland A."/>
            <person name="Barry K.W."/>
            <person name="Cichocki N."/>
            <person name="Veneault-Fourrey C."/>
            <person name="LaButti K."/>
            <person name="Lindquist E.A."/>
            <person name="Lipzen A."/>
            <person name="Lundell T."/>
            <person name="Morin E."/>
            <person name="Murat C."/>
            <person name="Riley R."/>
            <person name="Ohm R."/>
            <person name="Sun H."/>
            <person name="Tunlid A."/>
            <person name="Henrissat B."/>
            <person name="Grigoriev I.V."/>
            <person name="Hibbett D.S."/>
            <person name="Martin F."/>
        </authorList>
    </citation>
    <scope>NUCLEOTIDE SEQUENCE [LARGE SCALE GENOMIC DNA]</scope>
    <source>
        <strain evidence="12">MAFF 305830</strain>
    </source>
</reference>
<reference evidence="11 12" key="1">
    <citation type="submission" date="2014-04" db="EMBL/GenBank/DDBJ databases">
        <authorList>
            <consortium name="DOE Joint Genome Institute"/>
            <person name="Kuo A."/>
            <person name="Zuccaro A."/>
            <person name="Kohler A."/>
            <person name="Nagy L.G."/>
            <person name="Floudas D."/>
            <person name="Copeland A."/>
            <person name="Barry K.W."/>
            <person name="Cichocki N."/>
            <person name="Veneault-Fourrey C."/>
            <person name="LaButti K."/>
            <person name="Lindquist E.A."/>
            <person name="Lipzen A."/>
            <person name="Lundell T."/>
            <person name="Morin E."/>
            <person name="Murat C."/>
            <person name="Sun H."/>
            <person name="Tunlid A."/>
            <person name="Henrissat B."/>
            <person name="Grigoriev I.V."/>
            <person name="Hibbett D.S."/>
            <person name="Martin F."/>
            <person name="Nordberg H.P."/>
            <person name="Cantor M.N."/>
            <person name="Hua S.X."/>
        </authorList>
    </citation>
    <scope>NUCLEOTIDE SEQUENCE [LARGE SCALE GENOMIC DNA]</scope>
    <source>
        <strain evidence="11 12">MAFF 305830</strain>
    </source>
</reference>
<evidence type="ECO:0000256" key="2">
    <source>
        <dbReference type="ARBA" id="ARBA00004123"/>
    </source>
</evidence>
<keyword evidence="12" id="KW-1185">Reference proteome</keyword>
<keyword evidence="5 9" id="KW-0507">mRNA processing</keyword>
<proteinExistence type="inferred from homology"/>
<dbReference type="PANTHER" id="PTHR13264:SF5">
    <property type="entry name" value="PRE-MRNA-SPLICING FACTOR SYF2"/>
    <property type="match status" value="1"/>
</dbReference>
<evidence type="ECO:0000256" key="10">
    <source>
        <dbReference type="SAM" id="Coils"/>
    </source>
</evidence>
<dbReference type="GO" id="GO:0071014">
    <property type="term" value="C:post-mRNA release spliceosomal complex"/>
    <property type="evidence" value="ECO:0007669"/>
    <property type="project" value="TreeGrafter"/>
</dbReference>
<sequence length="248" mass="28860">MAALREKMRESAIANRRDLIEESNRAKHTAKEMMRLEKKRQLAETLREKVEAQETGEDLERKRNWEYSIEEDEEWTKRMEKKKRRADFEFHDQTSTAHRKYKKDLDLLKPDLIAYNLEKERALGLEPGTLVQIEEGGKMSLTAAAKDQAVMVSGATASGSVAEGLYRDANSLSYADNKPSEEAIDRVVNKLNNDLDKRGKWSRKRTNEDEGDITYINERNKVFNKKISRFYDKYTTEIRESFERGTAV</sequence>
<dbReference type="STRING" id="933852.A0A0C3ATA3"/>